<proteinExistence type="predicted"/>
<evidence type="ECO:0000256" key="3">
    <source>
        <dbReference type="ARBA" id="ARBA00022989"/>
    </source>
</evidence>
<evidence type="ECO:0000313" key="8">
    <source>
        <dbReference type="Proteomes" id="UP001107558"/>
    </source>
</evidence>
<dbReference type="PANTHER" id="PTHR16521:SF3">
    <property type="entry name" value="TYPE-1 ANGIOTENSIN II RECEPTOR-ASSOCIATED PROTEIN"/>
    <property type="match status" value="1"/>
</dbReference>
<evidence type="ECO:0000256" key="6">
    <source>
        <dbReference type="SAM" id="Phobius"/>
    </source>
</evidence>
<feature type="transmembrane region" description="Helical" evidence="6">
    <location>
        <begin position="12"/>
        <end position="30"/>
    </location>
</feature>
<evidence type="ECO:0000256" key="5">
    <source>
        <dbReference type="SAM" id="MobiDB-lite"/>
    </source>
</evidence>
<dbReference type="GO" id="GO:0038166">
    <property type="term" value="P:angiotensin-activated signaling pathway"/>
    <property type="evidence" value="ECO:0007669"/>
    <property type="project" value="InterPro"/>
</dbReference>
<dbReference type="EMBL" id="JADBJN010000001">
    <property type="protein sequence ID" value="KAG5683932.1"/>
    <property type="molecule type" value="Genomic_DNA"/>
</dbReference>
<gene>
    <name evidence="7" type="ORF">PVAND_013188</name>
</gene>
<organism evidence="7 8">
    <name type="scientific">Polypedilum vanderplanki</name>
    <name type="common">Sleeping chironomid midge</name>
    <dbReference type="NCBI Taxonomy" id="319348"/>
    <lineage>
        <taxon>Eukaryota</taxon>
        <taxon>Metazoa</taxon>
        <taxon>Ecdysozoa</taxon>
        <taxon>Arthropoda</taxon>
        <taxon>Hexapoda</taxon>
        <taxon>Insecta</taxon>
        <taxon>Pterygota</taxon>
        <taxon>Neoptera</taxon>
        <taxon>Endopterygota</taxon>
        <taxon>Diptera</taxon>
        <taxon>Nematocera</taxon>
        <taxon>Chironomoidea</taxon>
        <taxon>Chironomidae</taxon>
        <taxon>Chironominae</taxon>
        <taxon>Polypedilum</taxon>
        <taxon>Polypedilum</taxon>
    </lineage>
</organism>
<comment type="caution">
    <text evidence="7">The sequence shown here is derived from an EMBL/GenBank/DDBJ whole genome shotgun (WGS) entry which is preliminary data.</text>
</comment>
<dbReference type="Pfam" id="PF06396">
    <property type="entry name" value="AGTRAP"/>
    <property type="match status" value="1"/>
</dbReference>
<keyword evidence="2 6" id="KW-0812">Transmembrane</keyword>
<keyword evidence="4 6" id="KW-0472">Membrane</keyword>
<comment type="subcellular location">
    <subcellularLocation>
        <location evidence="1">Membrane</location>
        <topology evidence="1">Multi-pass membrane protein</topology>
    </subcellularLocation>
</comment>
<dbReference type="SMART" id="SM00805">
    <property type="entry name" value="AGTRAP"/>
    <property type="match status" value="1"/>
</dbReference>
<feature type="region of interest" description="Disordered" evidence="5">
    <location>
        <begin position="133"/>
        <end position="161"/>
    </location>
</feature>
<evidence type="ECO:0000256" key="1">
    <source>
        <dbReference type="ARBA" id="ARBA00004141"/>
    </source>
</evidence>
<dbReference type="OrthoDB" id="8191171at2759"/>
<evidence type="ECO:0000313" key="7">
    <source>
        <dbReference type="EMBL" id="KAG5683932.1"/>
    </source>
</evidence>
<reference evidence="7" key="1">
    <citation type="submission" date="2021-03" db="EMBL/GenBank/DDBJ databases">
        <title>Chromosome level genome of the anhydrobiotic midge Polypedilum vanderplanki.</title>
        <authorList>
            <person name="Yoshida Y."/>
            <person name="Kikawada T."/>
            <person name="Gusev O."/>
        </authorList>
    </citation>
    <scope>NUCLEOTIDE SEQUENCE</scope>
    <source>
        <strain evidence="7">NIAS01</strain>
        <tissue evidence="7">Whole body or cell culture</tissue>
    </source>
</reference>
<feature type="transmembrane region" description="Helical" evidence="6">
    <location>
        <begin position="64"/>
        <end position="83"/>
    </location>
</feature>
<feature type="compositionally biased region" description="Low complexity" evidence="5">
    <location>
        <begin position="149"/>
        <end position="161"/>
    </location>
</feature>
<accession>A0A9J6CPW6</accession>
<dbReference type="AlphaFoldDB" id="A0A9J6CPW6"/>
<evidence type="ECO:0000256" key="4">
    <source>
        <dbReference type="ARBA" id="ARBA00023136"/>
    </source>
</evidence>
<keyword evidence="8" id="KW-1185">Reference proteome</keyword>
<dbReference type="PANTHER" id="PTHR16521">
    <property type="entry name" value="TYPE-1 ANGIOTENSIN II RECEPTOR-ASSOCIATED PROTEIN"/>
    <property type="match status" value="1"/>
</dbReference>
<dbReference type="Proteomes" id="UP001107558">
    <property type="component" value="Chromosome 1"/>
</dbReference>
<evidence type="ECO:0000256" key="2">
    <source>
        <dbReference type="ARBA" id="ARBA00022692"/>
    </source>
</evidence>
<dbReference type="InterPro" id="IPR009436">
    <property type="entry name" value="AGTRAP"/>
</dbReference>
<keyword evidence="3 6" id="KW-1133">Transmembrane helix</keyword>
<name>A0A9J6CPW6_POLVA</name>
<protein>
    <submittedName>
        <fullName evidence="7">Uncharacterized protein</fullName>
    </submittedName>
</protein>
<feature type="transmembrane region" description="Helical" evidence="6">
    <location>
        <begin position="36"/>
        <end position="52"/>
    </location>
</feature>
<sequence>MDIQALVNQPFVRIRIIAFVHFCLIVNALLGAYPPAYTFYNILFMVSLMWAIHSRESTDAIQSAAAINFSSFFFDLIIIFSFFYRINGWALIFGGINMVVRPISLILLHKELVDRGGDFVLVSVTTQPNNQRAQRNYQDIDGSRPTPPQSNSQQSNISNLF</sequence>
<dbReference type="GO" id="GO:0005886">
    <property type="term" value="C:plasma membrane"/>
    <property type="evidence" value="ECO:0007669"/>
    <property type="project" value="TreeGrafter"/>
</dbReference>